<dbReference type="GO" id="GO:0032259">
    <property type="term" value="P:methylation"/>
    <property type="evidence" value="ECO:0007669"/>
    <property type="project" value="UniProtKB-KW"/>
</dbReference>
<proteinExistence type="predicted"/>
<dbReference type="SUPFAM" id="SSF53335">
    <property type="entry name" value="S-adenosyl-L-methionine-dependent methyltransferases"/>
    <property type="match status" value="1"/>
</dbReference>
<reference evidence="2" key="1">
    <citation type="submission" date="2017-09" db="EMBL/GenBank/DDBJ databases">
        <title>Depth-based differentiation of microbial function through sediment-hosted aquifers and enrichment of novel symbionts in the deep terrestrial subsurface.</title>
        <authorList>
            <person name="Probst A.J."/>
            <person name="Ladd B."/>
            <person name="Jarett J.K."/>
            <person name="Geller-Mcgrath D.E."/>
            <person name="Sieber C.M.K."/>
            <person name="Emerson J.B."/>
            <person name="Anantharaman K."/>
            <person name="Thomas B.C."/>
            <person name="Malmstrom R."/>
            <person name="Stieglmeier M."/>
            <person name="Klingl A."/>
            <person name="Woyke T."/>
            <person name="Ryan C.M."/>
            <person name="Banfield J.F."/>
        </authorList>
    </citation>
    <scope>NUCLEOTIDE SEQUENCE [LARGE SCALE GENOMIC DNA]</scope>
</reference>
<comment type="caution">
    <text evidence="1">The sequence shown here is derived from an EMBL/GenBank/DDBJ whole genome shotgun (WGS) entry which is preliminary data.</text>
</comment>
<dbReference type="Gene3D" id="3.40.50.150">
    <property type="entry name" value="Vaccinia Virus protein VP39"/>
    <property type="match status" value="1"/>
</dbReference>
<dbReference type="InterPro" id="IPR029063">
    <property type="entry name" value="SAM-dependent_MTases_sf"/>
</dbReference>
<protein>
    <submittedName>
        <fullName evidence="1">SAM-dependent methyltransferase</fullName>
    </submittedName>
</protein>
<keyword evidence="1" id="KW-0489">Methyltransferase</keyword>
<evidence type="ECO:0000313" key="2">
    <source>
        <dbReference type="Proteomes" id="UP000229335"/>
    </source>
</evidence>
<dbReference type="GO" id="GO:0008168">
    <property type="term" value="F:methyltransferase activity"/>
    <property type="evidence" value="ECO:0007669"/>
    <property type="project" value="UniProtKB-KW"/>
</dbReference>
<dbReference type="EMBL" id="PFAS01000032">
    <property type="protein sequence ID" value="PIT93871.1"/>
    <property type="molecule type" value="Genomic_DNA"/>
</dbReference>
<evidence type="ECO:0000313" key="1">
    <source>
        <dbReference type="EMBL" id="PIT93871.1"/>
    </source>
</evidence>
<keyword evidence="1" id="KW-0808">Transferase</keyword>
<dbReference type="Proteomes" id="UP000229335">
    <property type="component" value="Unassembled WGS sequence"/>
</dbReference>
<dbReference type="AlphaFoldDB" id="A0A2M6WM47"/>
<dbReference type="CDD" id="cd02440">
    <property type="entry name" value="AdoMet_MTases"/>
    <property type="match status" value="1"/>
</dbReference>
<organism evidence="1 2">
    <name type="scientific">Candidatus Falkowbacteria bacterium CG10_big_fil_rev_8_21_14_0_10_43_11</name>
    <dbReference type="NCBI Taxonomy" id="1974568"/>
    <lineage>
        <taxon>Bacteria</taxon>
        <taxon>Candidatus Falkowiibacteriota</taxon>
    </lineage>
</organism>
<sequence>MPNNRRHPSSFRDPSGFIFLKDGILYRQVNNIYREHYDALINSGLYNELTKNKLLVPHQEADSSLNSDVDAYKILRPQKIPFISYPYEWSFSQLKQAALTTIKIQKQALAREMTLKDCSAYNIQFYHGRPILIDTLSFEKYQAGKPWIGYRQFCQHFLAPLALMSYLDIRLQQLLKIYIDGVPLDLASRLLPRRSYARFTLLSHIHLHAQSQKRYAGEHASETKIQGGMSKFRLSALLDNLEAAIQSLKWREKNTEWGEYYTFTNYSADSFQQKKKIVVEFLQLVRPKSVWDLGANTGVFSRLASEQKIFTVAFDLDEAAVEKNVLTCLQNNEQYLFPLLLDLTNPSPSIGWAHKERLSLEERGPADLILALALIHHLTISNNIPFSLIADFFAKIGNHAIVEFVPRDDSQVKKLLATREDLFSFYTQEHFEESFSRYFNIKKQGLVPGTKRTIYLMKKI</sequence>
<name>A0A2M6WM47_9BACT</name>
<gene>
    <name evidence="1" type="ORF">COU00_02015</name>
</gene>
<accession>A0A2M6WM47</accession>